<dbReference type="InterPro" id="IPR036514">
    <property type="entry name" value="SGNH_hydro_sf"/>
</dbReference>
<dbReference type="Proteomes" id="UP001365405">
    <property type="component" value="Unassembled WGS sequence"/>
</dbReference>
<dbReference type="InterPro" id="IPR013830">
    <property type="entry name" value="SGNH_hydro"/>
</dbReference>
<dbReference type="CDD" id="cd01836">
    <property type="entry name" value="FeeA_FeeB_like"/>
    <property type="match status" value="1"/>
</dbReference>
<dbReference type="GO" id="GO:0016787">
    <property type="term" value="F:hydrolase activity"/>
    <property type="evidence" value="ECO:0007669"/>
    <property type="project" value="UniProtKB-KW"/>
</dbReference>
<dbReference type="EMBL" id="JBBUTH010000001">
    <property type="protein sequence ID" value="MEK8049391.1"/>
    <property type="molecule type" value="Genomic_DNA"/>
</dbReference>
<dbReference type="RefSeq" id="WP_341409058.1">
    <property type="nucleotide sequence ID" value="NZ_JBBUTH010000001.1"/>
</dbReference>
<keyword evidence="3" id="KW-1185">Reference proteome</keyword>
<dbReference type="Gene3D" id="3.40.50.1110">
    <property type="entry name" value="SGNH hydrolase"/>
    <property type="match status" value="1"/>
</dbReference>
<evidence type="ECO:0000259" key="1">
    <source>
        <dbReference type="Pfam" id="PF13472"/>
    </source>
</evidence>
<sequence length="241" mass="25525">MSLPLKLALAPLLIPQAVLTRRRLPKLPEAAGPRQGHVGHTGRGGEALSLLILGDSSAAGVGVDHQRLALAGQLSQALAAQLGRRVAWQLCARSGVTTAQALALVADARPADVAVVVSGVNDVVDQVRPAAALRHREALVQALQRQAGVRQVVMTAVPPMDRFAGLPQPLRWLAGRDAAAHEAALRRWAARQPQVSHLPFDLPLDDATLLARDGFHPGAPLYRLWGEALAAHIARAVVPRL</sequence>
<feature type="domain" description="SGNH hydrolase-type esterase" evidence="1">
    <location>
        <begin position="52"/>
        <end position="224"/>
    </location>
</feature>
<accession>A0ABU9CBY7</accession>
<gene>
    <name evidence="2" type="ORF">AACH10_03980</name>
</gene>
<organism evidence="2 3">
    <name type="scientific">Pseudaquabacterium inlustre</name>
    <dbReference type="NCBI Taxonomy" id="2984192"/>
    <lineage>
        <taxon>Bacteria</taxon>
        <taxon>Pseudomonadati</taxon>
        <taxon>Pseudomonadota</taxon>
        <taxon>Betaproteobacteria</taxon>
        <taxon>Burkholderiales</taxon>
        <taxon>Sphaerotilaceae</taxon>
        <taxon>Pseudaquabacterium</taxon>
    </lineage>
</organism>
<dbReference type="SUPFAM" id="SSF52266">
    <property type="entry name" value="SGNH hydrolase"/>
    <property type="match status" value="1"/>
</dbReference>
<proteinExistence type="predicted"/>
<protein>
    <submittedName>
        <fullName evidence="2">SGNH/GDSL hydrolase family protein</fullName>
    </submittedName>
</protein>
<dbReference type="Pfam" id="PF13472">
    <property type="entry name" value="Lipase_GDSL_2"/>
    <property type="match status" value="1"/>
</dbReference>
<comment type="caution">
    <text evidence="2">The sequence shown here is derived from an EMBL/GenBank/DDBJ whole genome shotgun (WGS) entry which is preliminary data.</text>
</comment>
<keyword evidence="2" id="KW-0378">Hydrolase</keyword>
<name>A0ABU9CBY7_9BURK</name>
<evidence type="ECO:0000313" key="2">
    <source>
        <dbReference type="EMBL" id="MEK8049391.1"/>
    </source>
</evidence>
<reference evidence="2 3" key="1">
    <citation type="submission" date="2024-04" db="EMBL/GenBank/DDBJ databases">
        <title>Novel species of the genus Ideonella isolated from streams.</title>
        <authorList>
            <person name="Lu H."/>
        </authorList>
    </citation>
    <scope>NUCLEOTIDE SEQUENCE [LARGE SCALE GENOMIC DNA]</scope>
    <source>
        <strain evidence="2 3">DXS22W</strain>
    </source>
</reference>
<evidence type="ECO:0000313" key="3">
    <source>
        <dbReference type="Proteomes" id="UP001365405"/>
    </source>
</evidence>